<dbReference type="Pfam" id="PF03453">
    <property type="entry name" value="MoeA_N"/>
    <property type="match status" value="1"/>
</dbReference>
<dbReference type="GO" id="GO:0061599">
    <property type="term" value="F:molybdopterin molybdotransferase activity"/>
    <property type="evidence" value="ECO:0007669"/>
    <property type="project" value="UniProtKB-EC"/>
</dbReference>
<keyword evidence="8" id="KW-0547">Nucleotide-binding</keyword>
<keyword evidence="8" id="KW-0479">Metal-binding</keyword>
<dbReference type="GO" id="GO:0005829">
    <property type="term" value="C:cytosol"/>
    <property type="evidence" value="ECO:0007669"/>
    <property type="project" value="TreeGrafter"/>
</dbReference>
<keyword evidence="4 8" id="KW-0460">Magnesium</keyword>
<organism evidence="10 11">
    <name type="scientific">Gimibacter soli</name>
    <dbReference type="NCBI Taxonomy" id="3024400"/>
    <lineage>
        <taxon>Bacteria</taxon>
        <taxon>Pseudomonadati</taxon>
        <taxon>Pseudomonadota</taxon>
        <taxon>Alphaproteobacteria</taxon>
        <taxon>Kordiimonadales</taxon>
        <taxon>Temperatibacteraceae</taxon>
        <taxon>Gimibacter</taxon>
    </lineage>
</organism>
<comment type="function">
    <text evidence="1">Catalyzes the insertion of molybdate into adenylated molybdopterin with the concomitant release of AMP.</text>
</comment>
<dbReference type="PANTHER" id="PTHR10192:SF5">
    <property type="entry name" value="GEPHYRIN"/>
    <property type="match status" value="1"/>
</dbReference>
<gene>
    <name evidence="8" type="primary">mobA</name>
    <name evidence="10" type="ORF">PH603_12550</name>
</gene>
<dbReference type="SUPFAM" id="SSF63867">
    <property type="entry name" value="MoeA C-terminal domain-like"/>
    <property type="match status" value="1"/>
</dbReference>
<sequence>MFDLLSNSADVPVVILAGGQSRRMRGPDKAEVRLGRDRMIDLIINRLRPQASRLLVSGPHDYGTGLTVITDMPDMPPGPVGGIHSIAAWLAANAPSVAGFITTPVDGPCVPEDLVCKLSASGDAAFGLDETGDHPTFAYWSVPRLMALRMQAPVSRASSLRALLAAIDATPVAWPGAGQFLNINTPEELAAAQTLHAGNSSSCTRATISYSEALAVLHAKTRPLKPVYASLKTVAGHVLAADVMAEAPAPAFDNAAMDGFALRAADTDLATPATPARLEIIGTSAAGDEGKAEAIGQNQAVAIMTGAPVPLGTTSVIPIEATRTEGSTVLIETPFPSGKNIRRKGTDFNAGDRLVPKGTFVTPSALPALAASGQARFAVYPKPRAFWISSGNELVDDPAEALAPGQIYNSSGPFGEAALHEAGATCTGRITIRDDADTLIAALSSPAARQSDLVISTGAVSAGRFDFVRTALEAIGATIHFHGVRIRPGKPVLFAQLADGRYFAGLPGNPSATTATFRLFVNPLIRALTGLPAERPFKARLTSEANIRPNLTFMMKAHLETSQTGQLEVKALDGQQSYKVANMIDQNAWILHVEGAALPEPGTMVDCLWR</sequence>
<dbReference type="Pfam" id="PF00994">
    <property type="entry name" value="MoCF_biosynth"/>
    <property type="match status" value="1"/>
</dbReference>
<dbReference type="GO" id="GO:0006777">
    <property type="term" value="P:Mo-molybdopterin cofactor biosynthetic process"/>
    <property type="evidence" value="ECO:0007669"/>
    <property type="project" value="UniProtKB-KW"/>
</dbReference>
<feature type="binding site" evidence="8">
    <location>
        <begin position="16"/>
        <end position="18"/>
    </location>
    <ligand>
        <name>GTP</name>
        <dbReference type="ChEBI" id="CHEBI:37565"/>
    </ligand>
</feature>
<dbReference type="AlphaFoldDB" id="A0AAF0BGD4"/>
<comment type="cofactor">
    <cofactor evidence="8">
        <name>Mg(2+)</name>
        <dbReference type="ChEBI" id="CHEBI:18420"/>
    </cofactor>
</comment>
<dbReference type="SMART" id="SM00852">
    <property type="entry name" value="MoCF_biosynth"/>
    <property type="match status" value="1"/>
</dbReference>
<dbReference type="HAMAP" id="MF_00316">
    <property type="entry name" value="MobA"/>
    <property type="match status" value="1"/>
</dbReference>
<dbReference type="PROSITE" id="PS01079">
    <property type="entry name" value="MOCF_BIOSYNTHESIS_2"/>
    <property type="match status" value="1"/>
</dbReference>
<dbReference type="GO" id="GO:0005525">
    <property type="term" value="F:GTP binding"/>
    <property type="evidence" value="ECO:0007669"/>
    <property type="project" value="UniProtKB-UniRule"/>
</dbReference>
<dbReference type="InterPro" id="IPR001453">
    <property type="entry name" value="MoaB/Mog_dom"/>
</dbReference>
<dbReference type="InterPro" id="IPR038987">
    <property type="entry name" value="MoeA-like"/>
</dbReference>
<evidence type="ECO:0000259" key="9">
    <source>
        <dbReference type="SMART" id="SM00852"/>
    </source>
</evidence>
<keyword evidence="5 8" id="KW-0342">GTP-binding</keyword>
<comment type="catalytic activity">
    <reaction evidence="8">
        <text>Mo-molybdopterin + GTP + H(+) = Mo-molybdopterin guanine dinucleotide + diphosphate</text>
        <dbReference type="Rhea" id="RHEA:34243"/>
        <dbReference type="ChEBI" id="CHEBI:15378"/>
        <dbReference type="ChEBI" id="CHEBI:33019"/>
        <dbReference type="ChEBI" id="CHEBI:37565"/>
        <dbReference type="ChEBI" id="CHEBI:71302"/>
        <dbReference type="ChEBI" id="CHEBI:71310"/>
        <dbReference type="EC" id="2.7.7.77"/>
    </reaction>
</comment>
<feature type="domain" description="MoaB/Mog" evidence="9">
    <location>
        <begin position="386"/>
        <end position="527"/>
    </location>
</feature>
<comment type="similarity">
    <text evidence="8">Belongs to the MobA family.</text>
</comment>
<feature type="binding site" evidence="8">
    <location>
        <position position="106"/>
    </location>
    <ligand>
        <name>GTP</name>
        <dbReference type="ChEBI" id="CHEBI:37565"/>
    </ligand>
</feature>
<comment type="catalytic activity">
    <reaction evidence="7">
        <text>adenylyl-molybdopterin + molybdate = Mo-molybdopterin + AMP + H(+)</text>
        <dbReference type="Rhea" id="RHEA:35047"/>
        <dbReference type="ChEBI" id="CHEBI:15378"/>
        <dbReference type="ChEBI" id="CHEBI:36264"/>
        <dbReference type="ChEBI" id="CHEBI:62727"/>
        <dbReference type="ChEBI" id="CHEBI:71302"/>
        <dbReference type="ChEBI" id="CHEBI:456215"/>
        <dbReference type="EC" id="2.10.1.1"/>
    </reaction>
</comment>
<evidence type="ECO:0000256" key="2">
    <source>
        <dbReference type="ARBA" id="ARBA00005046"/>
    </source>
</evidence>
<evidence type="ECO:0000313" key="11">
    <source>
        <dbReference type="Proteomes" id="UP001217500"/>
    </source>
</evidence>
<name>A0AAF0BGD4_9PROT</name>
<dbReference type="RefSeq" id="WP_289502880.1">
    <property type="nucleotide sequence ID" value="NZ_CP116805.1"/>
</dbReference>
<dbReference type="EMBL" id="CP116805">
    <property type="protein sequence ID" value="WCL53368.1"/>
    <property type="molecule type" value="Genomic_DNA"/>
</dbReference>
<protein>
    <recommendedName>
        <fullName evidence="8">Molybdenum cofactor guanylyltransferase</fullName>
        <shortName evidence="8">MoCo guanylyltransferase</shortName>
        <ecNumber evidence="8">2.7.7.77</ecNumber>
    </recommendedName>
    <alternativeName>
        <fullName evidence="8">GTP:molybdopterin guanylyltransferase</fullName>
    </alternativeName>
    <alternativeName>
        <fullName evidence="8">Mo-MPT guanylyltransferase</fullName>
    </alternativeName>
    <alternativeName>
        <fullName evidence="8">Molybdopterin guanylyltransferase</fullName>
    </alternativeName>
    <alternativeName>
        <fullName evidence="8">Molybdopterin-guanine dinucleotide synthase</fullName>
        <shortName evidence="8">MGD synthase</shortName>
    </alternativeName>
</protein>
<dbReference type="InterPro" id="IPR025877">
    <property type="entry name" value="MobA-like_NTP_Trfase"/>
</dbReference>
<dbReference type="Gene3D" id="3.90.105.10">
    <property type="entry name" value="Molybdopterin biosynthesis moea protein, domain 2"/>
    <property type="match status" value="1"/>
</dbReference>
<dbReference type="Gene3D" id="2.170.190.11">
    <property type="entry name" value="Molybdopterin biosynthesis moea protein, domain 3"/>
    <property type="match status" value="1"/>
</dbReference>
<comment type="caution">
    <text evidence="8">Lacks conserved residue(s) required for the propagation of feature annotation.</text>
</comment>
<reference evidence="10" key="1">
    <citation type="submission" date="2023-01" db="EMBL/GenBank/DDBJ databases">
        <title>The genome sequence of Kordiimonadaceae bacterium 6D33.</title>
        <authorList>
            <person name="Liu Y."/>
        </authorList>
    </citation>
    <scope>NUCLEOTIDE SEQUENCE</scope>
    <source>
        <strain evidence="10">6D33</strain>
    </source>
</reference>
<feature type="binding site" evidence="8">
    <location>
        <position position="71"/>
    </location>
    <ligand>
        <name>GTP</name>
        <dbReference type="ChEBI" id="CHEBI:37565"/>
    </ligand>
</feature>
<evidence type="ECO:0000256" key="5">
    <source>
        <dbReference type="ARBA" id="ARBA00023134"/>
    </source>
</evidence>
<keyword evidence="6 8" id="KW-0501">Molybdenum cofactor biosynthesis</keyword>
<dbReference type="Gene3D" id="3.40.980.10">
    <property type="entry name" value="MoaB/Mog-like domain"/>
    <property type="match status" value="1"/>
</dbReference>
<dbReference type="NCBIfam" id="NF045515">
    <property type="entry name" value="Glp_gephyrin"/>
    <property type="match status" value="1"/>
</dbReference>
<dbReference type="GO" id="GO:0061603">
    <property type="term" value="F:molybdenum cofactor guanylyltransferase activity"/>
    <property type="evidence" value="ECO:0007669"/>
    <property type="project" value="UniProtKB-EC"/>
</dbReference>
<evidence type="ECO:0000313" key="10">
    <source>
        <dbReference type="EMBL" id="WCL53368.1"/>
    </source>
</evidence>
<evidence type="ECO:0000256" key="8">
    <source>
        <dbReference type="HAMAP-Rule" id="MF_00316"/>
    </source>
</evidence>
<evidence type="ECO:0000256" key="4">
    <source>
        <dbReference type="ARBA" id="ARBA00022842"/>
    </source>
</evidence>
<dbReference type="PANTHER" id="PTHR10192">
    <property type="entry name" value="MOLYBDOPTERIN BIOSYNTHESIS PROTEIN"/>
    <property type="match status" value="1"/>
</dbReference>
<comment type="pathway">
    <text evidence="2">Cofactor biosynthesis; molybdopterin biosynthesis.</text>
</comment>
<evidence type="ECO:0000256" key="6">
    <source>
        <dbReference type="ARBA" id="ARBA00023150"/>
    </source>
</evidence>
<dbReference type="GO" id="GO:0046872">
    <property type="term" value="F:metal ion binding"/>
    <property type="evidence" value="ECO:0007669"/>
    <property type="project" value="UniProtKB-KW"/>
</dbReference>
<dbReference type="InterPro" id="IPR005110">
    <property type="entry name" value="MoeA_linker/N"/>
</dbReference>
<dbReference type="CDD" id="cd00887">
    <property type="entry name" value="MoeA"/>
    <property type="match status" value="1"/>
</dbReference>
<dbReference type="Gene3D" id="3.90.550.10">
    <property type="entry name" value="Spore Coat Polysaccharide Biosynthesis Protein SpsA, Chain A"/>
    <property type="match status" value="1"/>
</dbReference>
<comment type="domain">
    <text evidence="8">The N-terminal domain determines nucleotide recognition and specific binding, while the C-terminal domain determines the specific binding to the target protein.</text>
</comment>
<dbReference type="EC" id="2.7.7.77" evidence="8"/>
<evidence type="ECO:0000256" key="7">
    <source>
        <dbReference type="ARBA" id="ARBA00047317"/>
    </source>
</evidence>
<dbReference type="InterPro" id="IPR008284">
    <property type="entry name" value="MoCF_biosynth_CS"/>
</dbReference>
<dbReference type="InterPro" id="IPR036135">
    <property type="entry name" value="MoeA_linker/N_sf"/>
</dbReference>
<dbReference type="KEGG" id="gso:PH603_12550"/>
<feature type="binding site" evidence="8">
    <location>
        <position position="106"/>
    </location>
    <ligand>
        <name>Mg(2+)</name>
        <dbReference type="ChEBI" id="CHEBI:18420"/>
    </ligand>
</feature>
<accession>A0AAF0BGD4</accession>
<proteinExistence type="inferred from homology"/>
<comment type="subcellular location">
    <subcellularLocation>
        <location evidence="8">Cytoplasm</location>
    </subcellularLocation>
</comment>
<comment type="subunit">
    <text evidence="8">Monomer.</text>
</comment>
<dbReference type="InterPro" id="IPR036688">
    <property type="entry name" value="MoeA_C_domain_IV_sf"/>
</dbReference>
<dbReference type="InterPro" id="IPR029044">
    <property type="entry name" value="Nucleotide-diphossugar_trans"/>
</dbReference>
<keyword evidence="8" id="KW-0808">Transferase</keyword>
<dbReference type="Pfam" id="PF12804">
    <property type="entry name" value="NTP_transf_3"/>
    <property type="match status" value="1"/>
</dbReference>
<dbReference type="InterPro" id="IPR013482">
    <property type="entry name" value="Molybde_CF_guanTrfase"/>
</dbReference>
<comment type="similarity">
    <text evidence="3">Belongs to the MoeA family.</text>
</comment>
<dbReference type="Gene3D" id="2.40.340.10">
    <property type="entry name" value="MoeA, C-terminal, domain IV"/>
    <property type="match status" value="1"/>
</dbReference>
<dbReference type="InterPro" id="IPR036425">
    <property type="entry name" value="MoaB/Mog-like_dom_sf"/>
</dbReference>
<dbReference type="SUPFAM" id="SSF53218">
    <property type="entry name" value="Molybdenum cofactor biosynthesis proteins"/>
    <property type="match status" value="1"/>
</dbReference>
<keyword evidence="8" id="KW-0963">Cytoplasm</keyword>
<dbReference type="CDD" id="cd02503">
    <property type="entry name" value="MobA"/>
    <property type="match status" value="1"/>
</dbReference>
<keyword evidence="11" id="KW-1185">Reference proteome</keyword>
<dbReference type="SUPFAM" id="SSF63882">
    <property type="entry name" value="MoeA N-terminal region -like"/>
    <property type="match status" value="1"/>
</dbReference>
<evidence type="ECO:0000256" key="3">
    <source>
        <dbReference type="ARBA" id="ARBA00010763"/>
    </source>
</evidence>
<feature type="binding site" evidence="8">
    <location>
        <position position="29"/>
    </location>
    <ligand>
        <name>GTP</name>
        <dbReference type="ChEBI" id="CHEBI:37565"/>
    </ligand>
</feature>
<dbReference type="SUPFAM" id="SSF53448">
    <property type="entry name" value="Nucleotide-diphospho-sugar transferases"/>
    <property type="match status" value="1"/>
</dbReference>
<dbReference type="Proteomes" id="UP001217500">
    <property type="component" value="Chromosome"/>
</dbReference>
<comment type="function">
    <text evidence="8">Transfers a GMP moiety from GTP to Mo-molybdopterin (Mo-MPT) cofactor (Moco or molybdenum cofactor) to form Mo-molybdopterin guanine dinucleotide (Mo-MGD) cofactor.</text>
</comment>
<evidence type="ECO:0000256" key="1">
    <source>
        <dbReference type="ARBA" id="ARBA00002901"/>
    </source>
</evidence>